<gene>
    <name evidence="3" type="ORF">LG45_14300</name>
</gene>
<dbReference type="RefSeq" id="WP_035128158.1">
    <property type="nucleotide sequence ID" value="NZ_JRHH01000005.1"/>
</dbReference>
<dbReference type="AlphaFoldDB" id="A0A095SRZ2"/>
<dbReference type="Gene3D" id="3.40.50.2300">
    <property type="match status" value="1"/>
</dbReference>
<feature type="domain" description="Response regulatory" evidence="2">
    <location>
        <begin position="2"/>
        <end position="115"/>
    </location>
</feature>
<dbReference type="PROSITE" id="PS50110">
    <property type="entry name" value="RESPONSE_REGULATORY"/>
    <property type="match status" value="1"/>
</dbReference>
<dbReference type="SMART" id="SM00850">
    <property type="entry name" value="LytTR"/>
    <property type="match status" value="1"/>
</dbReference>
<keyword evidence="4" id="KW-1185">Reference proteome</keyword>
<evidence type="ECO:0000256" key="1">
    <source>
        <dbReference type="PROSITE-ProRule" id="PRU00169"/>
    </source>
</evidence>
<comment type="caution">
    <text evidence="3">The sequence shown here is derived from an EMBL/GenBank/DDBJ whole genome shotgun (WGS) entry which is preliminary data.</text>
</comment>
<dbReference type="InterPro" id="IPR046947">
    <property type="entry name" value="LytR-like"/>
</dbReference>
<dbReference type="eggNOG" id="COG3279">
    <property type="taxonomic scope" value="Bacteria"/>
</dbReference>
<feature type="modified residue" description="4-aspartylphosphate" evidence="1">
    <location>
        <position position="55"/>
    </location>
</feature>
<evidence type="ECO:0000313" key="3">
    <source>
        <dbReference type="EMBL" id="KGD67377.1"/>
    </source>
</evidence>
<dbReference type="InterPro" id="IPR011006">
    <property type="entry name" value="CheY-like_superfamily"/>
</dbReference>
<dbReference type="GO" id="GO:0003677">
    <property type="term" value="F:DNA binding"/>
    <property type="evidence" value="ECO:0007669"/>
    <property type="project" value="InterPro"/>
</dbReference>
<evidence type="ECO:0000259" key="2">
    <source>
        <dbReference type="PROSITE" id="PS50110"/>
    </source>
</evidence>
<reference evidence="3 4" key="1">
    <citation type="submission" date="2014-09" db="EMBL/GenBank/DDBJ databases">
        <title>Whole Genome Shotgun of Flavobacterium aquatile LMG 4008.</title>
        <authorList>
            <person name="Gale A.N."/>
            <person name="Pipes S.E."/>
            <person name="Newman J.D."/>
        </authorList>
    </citation>
    <scope>NUCLEOTIDE SEQUENCE [LARGE SCALE GENOMIC DNA]</scope>
    <source>
        <strain evidence="3 4">LMG 4008</strain>
    </source>
</reference>
<name>A0A095SRZ2_9FLAO</name>
<dbReference type="SUPFAM" id="SSF52172">
    <property type="entry name" value="CheY-like"/>
    <property type="match status" value="1"/>
</dbReference>
<keyword evidence="1" id="KW-0597">Phosphoprotein</keyword>
<dbReference type="PANTHER" id="PTHR37299">
    <property type="entry name" value="TRANSCRIPTIONAL REGULATOR-RELATED"/>
    <property type="match status" value="1"/>
</dbReference>
<dbReference type="OrthoDB" id="2168082at2"/>
<proteinExistence type="predicted"/>
<dbReference type="Proteomes" id="UP000029554">
    <property type="component" value="Unassembled WGS sequence"/>
</dbReference>
<accession>A0A095SRZ2</accession>
<dbReference type="EMBL" id="JRHH01000005">
    <property type="protein sequence ID" value="KGD67377.1"/>
    <property type="molecule type" value="Genomic_DNA"/>
</dbReference>
<dbReference type="InterPro" id="IPR007492">
    <property type="entry name" value="LytTR_DNA-bd_dom"/>
</dbReference>
<organism evidence="3 4">
    <name type="scientific">Flavobacterium aquatile LMG 4008 = ATCC 11947</name>
    <dbReference type="NCBI Taxonomy" id="1453498"/>
    <lineage>
        <taxon>Bacteria</taxon>
        <taxon>Pseudomonadati</taxon>
        <taxon>Bacteroidota</taxon>
        <taxon>Flavobacteriia</taxon>
        <taxon>Flavobacteriales</taxon>
        <taxon>Flavobacteriaceae</taxon>
        <taxon>Flavobacterium</taxon>
    </lineage>
</organism>
<dbReference type="SMART" id="SM00448">
    <property type="entry name" value="REC"/>
    <property type="match status" value="1"/>
</dbReference>
<dbReference type="Pfam" id="PF04397">
    <property type="entry name" value="LytTR"/>
    <property type="match status" value="1"/>
</dbReference>
<dbReference type="STRING" id="1453498.LG45_14300"/>
<dbReference type="Pfam" id="PF00072">
    <property type="entry name" value="Response_reg"/>
    <property type="match status" value="1"/>
</dbReference>
<dbReference type="GO" id="GO:0000156">
    <property type="term" value="F:phosphorelay response regulator activity"/>
    <property type="evidence" value="ECO:0007669"/>
    <property type="project" value="InterPro"/>
</dbReference>
<dbReference type="PANTHER" id="PTHR37299:SF1">
    <property type="entry name" value="STAGE 0 SPORULATION PROTEIN A HOMOLOG"/>
    <property type="match status" value="1"/>
</dbReference>
<evidence type="ECO:0000313" key="4">
    <source>
        <dbReference type="Proteomes" id="UP000029554"/>
    </source>
</evidence>
<dbReference type="Gene3D" id="2.40.50.1020">
    <property type="entry name" value="LytTr DNA-binding domain"/>
    <property type="match status" value="1"/>
</dbReference>
<protein>
    <submittedName>
        <fullName evidence="3">LytTR family transcriptional regulator</fullName>
    </submittedName>
</protein>
<sequence>MTIVLIEDEIKTAKALGQLILSIRPDAQILSYIQSIDGAVNYLTENDQPDLIFMDIQLADGLCFEIFKNVEVVSPVIFCTAFDDYAIEAFKSNGIDYILKPFSREDIANAIKKAGELKNFFQRNKKNLPDFDFLLTRNGEHTGKRSFLVFKNNKYSTIPTDNIAYFFIKYDTPTIMTFDKIEYPITQSLDEVSKLVSSSLFFRVNRQYLVNFSAIKEAEHYFSRKLLLKLSVPTEEKLLVGKEKVTAFLHWLENR</sequence>
<dbReference type="InterPro" id="IPR001789">
    <property type="entry name" value="Sig_transdc_resp-reg_receiver"/>
</dbReference>